<dbReference type="EMBL" id="JAKOGG010000002">
    <property type="protein sequence ID" value="MCS4555647.1"/>
    <property type="molecule type" value="Genomic_DNA"/>
</dbReference>
<dbReference type="InterPro" id="IPR010036">
    <property type="entry name" value="MDP_1_eu_arc"/>
</dbReference>
<dbReference type="SFLD" id="SFLDG01131">
    <property type="entry name" value="C1.5.2:_MDP_Like"/>
    <property type="match status" value="1"/>
</dbReference>
<comment type="caution">
    <text evidence="1">The sequence shown here is derived from an EMBL/GenBank/DDBJ whole genome shotgun (WGS) entry which is preliminary data.</text>
</comment>
<evidence type="ECO:0000313" key="1">
    <source>
        <dbReference type="EMBL" id="MCS4555647.1"/>
    </source>
</evidence>
<keyword evidence="2" id="KW-1185">Reference proteome</keyword>
<dbReference type="PANTHER" id="PTHR17901:SF14">
    <property type="entry name" value="MAGNESIUM-DEPENDENT PHOSPHATASE 1"/>
    <property type="match status" value="1"/>
</dbReference>
<reference evidence="1 2" key="1">
    <citation type="submission" date="2022-02" db="EMBL/GenBank/DDBJ databases">
        <authorList>
            <person name="Zhuang L."/>
        </authorList>
    </citation>
    <scope>NUCLEOTIDE SEQUENCE [LARGE SCALE GENOMIC DNA]</scope>
    <source>
        <strain evidence="1 2">C32</strain>
    </source>
</reference>
<dbReference type="InterPro" id="IPR023214">
    <property type="entry name" value="HAD_sf"/>
</dbReference>
<dbReference type="PANTHER" id="PTHR17901">
    <property type="entry name" value="MAGNESIUM-DEPENDENT PHOSPHATASE 1 MDP1"/>
    <property type="match status" value="1"/>
</dbReference>
<dbReference type="InterPro" id="IPR036412">
    <property type="entry name" value="HAD-like_sf"/>
</dbReference>
<dbReference type="InterPro" id="IPR010033">
    <property type="entry name" value="HAD_SF_ppase_IIIC"/>
</dbReference>
<proteinExistence type="predicted"/>
<dbReference type="NCBIfam" id="TIGR01685">
    <property type="entry name" value="MDP-1"/>
    <property type="match status" value="1"/>
</dbReference>
<organism evidence="1 2">
    <name type="scientific">Shewanella electrica</name>
    <dbReference type="NCBI Taxonomy" id="515560"/>
    <lineage>
        <taxon>Bacteria</taxon>
        <taxon>Pseudomonadati</taxon>
        <taxon>Pseudomonadota</taxon>
        <taxon>Gammaproteobacteria</taxon>
        <taxon>Alteromonadales</taxon>
        <taxon>Shewanellaceae</taxon>
        <taxon>Shewanella</taxon>
    </lineage>
</organism>
<dbReference type="NCBIfam" id="TIGR01681">
    <property type="entry name" value="HAD-SF-IIIC"/>
    <property type="match status" value="1"/>
</dbReference>
<name>A0ABT2FI29_9GAMM</name>
<dbReference type="Pfam" id="PF12689">
    <property type="entry name" value="Acid_PPase"/>
    <property type="match status" value="1"/>
</dbReference>
<dbReference type="SFLD" id="SFLDG01129">
    <property type="entry name" value="C1.5:_HAD__Beta-PGM__Phosphata"/>
    <property type="match status" value="1"/>
</dbReference>
<dbReference type="SFLD" id="SFLDS00003">
    <property type="entry name" value="Haloacid_Dehalogenase"/>
    <property type="match status" value="1"/>
</dbReference>
<dbReference type="RefSeq" id="WP_238895039.1">
    <property type="nucleotide sequence ID" value="NZ_JAKOGG010000002.1"/>
</dbReference>
<sequence>MTDIQLVVFDLDFTLWDCGGTWCDHTEPPYQRRGDHICDAGGNKISLYADVAKILHYAQQQQLPLALASRTYQPTWAKKLLQLFEIDDFFEVQQIFPDSKRTHFATIQQLTGVAYNNMLFFDDEMRNIQDVSSLGVKAVYVENGISWPIFQQQLAAA</sequence>
<dbReference type="SUPFAM" id="SSF56784">
    <property type="entry name" value="HAD-like"/>
    <property type="match status" value="1"/>
</dbReference>
<reference evidence="2" key="2">
    <citation type="submission" date="2023-07" db="EMBL/GenBank/DDBJ databases">
        <title>Shewanella mangrovi sp. nov., an acetaldehyde- degrading bacterium isolated from mangrove sediment.</title>
        <authorList>
            <person name="Liu Y."/>
        </authorList>
    </citation>
    <scope>NUCLEOTIDE SEQUENCE [LARGE SCALE GENOMIC DNA]</scope>
    <source>
        <strain evidence="2">C32</strain>
    </source>
</reference>
<dbReference type="Gene3D" id="3.40.50.1000">
    <property type="entry name" value="HAD superfamily/HAD-like"/>
    <property type="match status" value="1"/>
</dbReference>
<dbReference type="Proteomes" id="UP001201549">
    <property type="component" value="Unassembled WGS sequence"/>
</dbReference>
<accession>A0ABT2FI29</accession>
<protein>
    <submittedName>
        <fullName evidence="1">Magnesium-dependent phosphatase-1</fullName>
    </submittedName>
</protein>
<evidence type="ECO:0000313" key="2">
    <source>
        <dbReference type="Proteomes" id="UP001201549"/>
    </source>
</evidence>
<gene>
    <name evidence="1" type="ORF">L9G74_04295</name>
</gene>